<feature type="transmembrane region" description="Helical" evidence="1">
    <location>
        <begin position="33"/>
        <end position="54"/>
    </location>
</feature>
<keyword evidence="1" id="KW-0812">Transmembrane</keyword>
<accession>A0ABZ2Z3Z5</accession>
<sequence>MYIKPYQVGFAAFLGLLAIVVGSSPVKTDALFFGWMWHFPFVMLLIATGLYLVFNVHRLWKHRRVEVLFPFMICMICVLVVLWLARVRASQDASPTRFTMHTDLLGNDGGTHFDFKENGHLTATRGDHWVFTSYWGKYRQQHDTISIDLPVELPFGDKAVLTDSTLRFIGSGVSLPIFPSLNSVYLMK</sequence>
<dbReference type="EMBL" id="CP150096">
    <property type="protein sequence ID" value="WZN46499.1"/>
    <property type="molecule type" value="Genomic_DNA"/>
</dbReference>
<dbReference type="RefSeq" id="WP_341841197.1">
    <property type="nucleotide sequence ID" value="NZ_CP149792.1"/>
</dbReference>
<organism evidence="2 3">
    <name type="scientific">Chitinophaga caseinilytica</name>
    <dbReference type="NCBI Taxonomy" id="2267521"/>
    <lineage>
        <taxon>Bacteria</taxon>
        <taxon>Pseudomonadati</taxon>
        <taxon>Bacteroidota</taxon>
        <taxon>Chitinophagia</taxon>
        <taxon>Chitinophagales</taxon>
        <taxon>Chitinophagaceae</taxon>
        <taxon>Chitinophaga</taxon>
    </lineage>
</organism>
<evidence type="ECO:0000256" key="1">
    <source>
        <dbReference type="SAM" id="Phobius"/>
    </source>
</evidence>
<evidence type="ECO:0008006" key="4">
    <source>
        <dbReference type="Google" id="ProtNLM"/>
    </source>
</evidence>
<gene>
    <name evidence="2" type="ORF">WJU22_26790</name>
</gene>
<dbReference type="Proteomes" id="UP001449657">
    <property type="component" value="Chromosome"/>
</dbReference>
<proteinExistence type="predicted"/>
<keyword evidence="1" id="KW-1133">Transmembrane helix</keyword>
<feature type="transmembrane region" description="Helical" evidence="1">
    <location>
        <begin position="66"/>
        <end position="85"/>
    </location>
</feature>
<keyword evidence="3" id="KW-1185">Reference proteome</keyword>
<name>A0ABZ2Z3Z5_9BACT</name>
<reference evidence="2 3" key="1">
    <citation type="submission" date="2024-03" db="EMBL/GenBank/DDBJ databases">
        <title>Chitinophaga caseinilytica sp. nov., a casein hydrolysing bacterium isolated from forest soil.</title>
        <authorList>
            <person name="Lee D.S."/>
            <person name="Han D.M."/>
            <person name="Baek J.H."/>
            <person name="Choi D.G."/>
            <person name="Jeon J.H."/>
            <person name="Jeon C.O."/>
        </authorList>
    </citation>
    <scope>NUCLEOTIDE SEQUENCE [LARGE SCALE GENOMIC DNA]</scope>
    <source>
        <strain evidence="2 3">KACC 19118</strain>
    </source>
</reference>
<protein>
    <recommendedName>
        <fullName evidence="4">DUF4131 domain-containing protein</fullName>
    </recommendedName>
</protein>
<evidence type="ECO:0000313" key="3">
    <source>
        <dbReference type="Proteomes" id="UP001449657"/>
    </source>
</evidence>
<evidence type="ECO:0000313" key="2">
    <source>
        <dbReference type="EMBL" id="WZN46499.1"/>
    </source>
</evidence>
<keyword evidence="1" id="KW-0472">Membrane</keyword>